<keyword evidence="8" id="KW-0238">DNA-binding</keyword>
<feature type="transmembrane region" description="Helical" evidence="6">
    <location>
        <begin position="105"/>
        <end position="126"/>
    </location>
</feature>
<dbReference type="PANTHER" id="PTHR37937">
    <property type="entry name" value="CONJUGATIVE TRANSFER: DNA TRANSPORT"/>
    <property type="match status" value="1"/>
</dbReference>
<evidence type="ECO:0000313" key="8">
    <source>
        <dbReference type="EMBL" id="MBK2303242.1"/>
    </source>
</evidence>
<dbReference type="InterPro" id="IPR051539">
    <property type="entry name" value="T4SS-coupling_protein"/>
</dbReference>
<evidence type="ECO:0000256" key="4">
    <source>
        <dbReference type="ARBA" id="ARBA00022989"/>
    </source>
</evidence>
<dbReference type="Pfam" id="PF01935">
    <property type="entry name" value="DUF87"/>
    <property type="match status" value="1"/>
</dbReference>
<dbReference type="GO" id="GO:0003677">
    <property type="term" value="F:DNA binding"/>
    <property type="evidence" value="ECO:0007669"/>
    <property type="project" value="UniProtKB-KW"/>
</dbReference>
<reference evidence="8 9" key="1">
    <citation type="submission" date="2020-08" db="EMBL/GenBank/DDBJ databases">
        <title>Comparative genomics of Francisella species.</title>
        <authorList>
            <person name="Sahl J."/>
            <person name="Sjodin A."/>
            <person name="Wagner D."/>
            <person name="Forsman M."/>
        </authorList>
    </citation>
    <scope>NUCLEOTIDE SEQUENCE [LARGE SCALE GENOMIC DNA]</scope>
    <source>
        <strain evidence="8 9">F1093</strain>
    </source>
</reference>
<comment type="subcellular location">
    <subcellularLocation>
        <location evidence="1">Cell membrane</location>
        <topology evidence="1">Multi-pass membrane protein</topology>
    </subcellularLocation>
</comment>
<evidence type="ECO:0000256" key="3">
    <source>
        <dbReference type="ARBA" id="ARBA00022692"/>
    </source>
</evidence>
<evidence type="ECO:0000256" key="6">
    <source>
        <dbReference type="SAM" id="Phobius"/>
    </source>
</evidence>
<keyword evidence="4 6" id="KW-1133">Transmembrane helix</keyword>
<dbReference type="SUPFAM" id="SSF52540">
    <property type="entry name" value="P-loop containing nucleoside triphosphate hydrolases"/>
    <property type="match status" value="1"/>
</dbReference>
<keyword evidence="5 6" id="KW-0472">Membrane</keyword>
<comment type="caution">
    <text evidence="8">The sequence shown here is derived from an EMBL/GenBank/DDBJ whole genome shotgun (WGS) entry which is preliminary data.</text>
</comment>
<evidence type="ECO:0000256" key="2">
    <source>
        <dbReference type="ARBA" id="ARBA00022475"/>
    </source>
</evidence>
<protein>
    <submittedName>
        <fullName evidence="8">Type IV secretion system DNA-binding domain-containing protein</fullName>
    </submittedName>
</protein>
<dbReference type="InterPro" id="IPR002789">
    <property type="entry name" value="HerA_central"/>
</dbReference>
<keyword evidence="3 6" id="KW-0812">Transmembrane</keyword>
<accession>A0ABS1GES0</accession>
<evidence type="ECO:0000313" key="9">
    <source>
        <dbReference type="Proteomes" id="UP000760407"/>
    </source>
</evidence>
<feature type="transmembrane region" description="Helical" evidence="6">
    <location>
        <begin position="21"/>
        <end position="38"/>
    </location>
</feature>
<evidence type="ECO:0000259" key="7">
    <source>
        <dbReference type="Pfam" id="PF01935"/>
    </source>
</evidence>
<sequence>MKQHTYKSTNKNNINMQLLPFMLILLPVISAVAILISARNSNLQGLFAILERISGGFGFHTDYGWLWRAVLFFPLLSVAYYIGYTMLKSQQQTFGVQALRLSIKALFIFVFSCFLVGVGWVIAVYVSKVTSFMSFYGNIFDRVATLTNQYPYLKAYSLLEDYIWANLVYFYITLAIVAIVHIVLSKTVYPRKIEPVFSDYISNIASSNKRSEGLTSSKDELDELKYKLGNLKNFDPNKYFQNQHTFIARDIDNKAKPIYINDRKIIDRELPHFAIVGSSGSGKGVFSQSFLVQMINKGYPVIAFDPNNDEHVMKNLKHNAEKMGKRFHWINFKDYNRPQIDLLQNCSPYEFKELTNLLFPSLKIKDTDGNYYAQFSRDARQNYYEKELDGVSCMYDLHKKVFDKYGEEALKDDNGNLPQFVKEFLNFANIEMFKVQKSLSIADAIEDGDVIYISCPEMSADDEITYLCKAFFIRILQIIKNRDPNNSKHVFLFVDEFAEFVNKSVKSAIEQIRKKGCTMLMNMTSFESLEGIDSDVNGKSVMTAVKINSLKLIYQQPHEEISAKASKMTGEKIIKVERQHIKRNEALKELDQIAETIQTSQKTSVFSSTLLENLPAKVGIFIGQGEAKLVQTDVLRYPSDTEYPTVIQAESYSSNNSKLTQESNDDIMGAL</sequence>
<proteinExistence type="predicted"/>
<dbReference type="Proteomes" id="UP000760407">
    <property type="component" value="Unassembled WGS sequence"/>
</dbReference>
<evidence type="ECO:0000256" key="1">
    <source>
        <dbReference type="ARBA" id="ARBA00004651"/>
    </source>
</evidence>
<dbReference type="PANTHER" id="PTHR37937:SF1">
    <property type="entry name" value="CONJUGATIVE TRANSFER: DNA TRANSPORT"/>
    <property type="match status" value="1"/>
</dbReference>
<gene>
    <name evidence="8" type="ORF">IBE52_09980</name>
</gene>
<evidence type="ECO:0000256" key="5">
    <source>
        <dbReference type="ARBA" id="ARBA00023136"/>
    </source>
</evidence>
<organism evidence="8 9">
    <name type="scientific">Francisella philomiragia</name>
    <dbReference type="NCBI Taxonomy" id="28110"/>
    <lineage>
        <taxon>Bacteria</taxon>
        <taxon>Pseudomonadati</taxon>
        <taxon>Pseudomonadota</taxon>
        <taxon>Gammaproteobacteria</taxon>
        <taxon>Thiotrichales</taxon>
        <taxon>Francisellaceae</taxon>
        <taxon>Francisella</taxon>
    </lineage>
</organism>
<feature type="transmembrane region" description="Helical" evidence="6">
    <location>
        <begin position="162"/>
        <end position="184"/>
    </location>
</feature>
<dbReference type="InterPro" id="IPR027417">
    <property type="entry name" value="P-loop_NTPase"/>
</dbReference>
<name>A0ABS1GES0_9GAMM</name>
<dbReference type="Gene3D" id="3.40.50.300">
    <property type="entry name" value="P-loop containing nucleotide triphosphate hydrolases"/>
    <property type="match status" value="2"/>
</dbReference>
<feature type="domain" description="Helicase HerA central" evidence="7">
    <location>
        <begin position="253"/>
        <end position="455"/>
    </location>
</feature>
<feature type="transmembrane region" description="Helical" evidence="6">
    <location>
        <begin position="65"/>
        <end position="84"/>
    </location>
</feature>
<dbReference type="EMBL" id="JACTSG010000007">
    <property type="protein sequence ID" value="MBK2303242.1"/>
    <property type="molecule type" value="Genomic_DNA"/>
</dbReference>
<keyword evidence="2" id="KW-1003">Cell membrane</keyword>
<keyword evidence="9" id="KW-1185">Reference proteome</keyword>